<evidence type="ECO:0000256" key="2">
    <source>
        <dbReference type="ARBA" id="ARBA00022658"/>
    </source>
</evidence>
<reference evidence="8" key="2">
    <citation type="submission" date="2025-08" db="UniProtKB">
        <authorList>
            <consortium name="Ensembl"/>
        </authorList>
    </citation>
    <scope>IDENTIFICATION</scope>
</reference>
<dbReference type="InterPro" id="IPR019804">
    <property type="entry name" value="Ras_G-nucl-exch_fac_CS"/>
</dbReference>
<keyword evidence="9" id="KW-1185">Reference proteome</keyword>
<dbReference type="Ensembl" id="ENSOMYT00000052717.2">
    <property type="protein sequence ID" value="ENSOMYP00000048464.2"/>
    <property type="gene ID" value="ENSOMYG00000021112.2"/>
</dbReference>
<dbReference type="Gene3D" id="1.20.870.10">
    <property type="entry name" value="Son of sevenless (SoS) protein Chain: S domain 1"/>
    <property type="match status" value="1"/>
</dbReference>
<dbReference type="PROSITE" id="PS00720">
    <property type="entry name" value="RASGEF"/>
    <property type="match status" value="1"/>
</dbReference>
<evidence type="ECO:0000256" key="3">
    <source>
        <dbReference type="PROSITE-ProRule" id="PRU00168"/>
    </source>
</evidence>
<dbReference type="Gene3D" id="2.60.120.10">
    <property type="entry name" value="Jelly Rolls"/>
    <property type="match status" value="1"/>
</dbReference>
<protein>
    <submittedName>
        <fullName evidence="8">Rap guanine nucleotide exchange factor 4a</fullName>
    </submittedName>
</protein>
<name>A0A8C7R897_ONCMY</name>
<dbReference type="InterPro" id="IPR014710">
    <property type="entry name" value="RmlC-like_jellyroll"/>
</dbReference>
<keyword evidence="2 3" id="KW-0344">Guanine-nucleotide releasing factor</keyword>
<dbReference type="GO" id="GO:0007265">
    <property type="term" value="P:Ras protein signal transduction"/>
    <property type="evidence" value="ECO:0007669"/>
    <property type="project" value="TreeGrafter"/>
</dbReference>
<dbReference type="InterPro" id="IPR008937">
    <property type="entry name" value="Ras-like_GEF"/>
</dbReference>
<feature type="domain" description="Ras-GEF" evidence="4">
    <location>
        <begin position="587"/>
        <end position="777"/>
    </location>
</feature>
<dbReference type="InterPro" id="IPR029071">
    <property type="entry name" value="Ubiquitin-like_domsf"/>
</dbReference>
<dbReference type="PANTHER" id="PTHR23113">
    <property type="entry name" value="GUANINE NUCLEOTIDE EXCHANGE FACTOR"/>
    <property type="match status" value="1"/>
</dbReference>
<dbReference type="InterPro" id="IPR000591">
    <property type="entry name" value="DEP_dom"/>
</dbReference>
<dbReference type="InterPro" id="IPR001895">
    <property type="entry name" value="RASGEF_cat_dom"/>
</dbReference>
<evidence type="ECO:0000313" key="8">
    <source>
        <dbReference type="Ensembl" id="ENSOMYP00000048464.2"/>
    </source>
</evidence>
<dbReference type="GO" id="GO:0005085">
    <property type="term" value="F:guanyl-nucleotide exchange factor activity"/>
    <property type="evidence" value="ECO:0007669"/>
    <property type="project" value="UniProtKB-KW"/>
</dbReference>
<evidence type="ECO:0000259" key="4">
    <source>
        <dbReference type="PROSITE" id="PS50009"/>
    </source>
</evidence>
<dbReference type="GeneTree" id="ENSGT00940000156075"/>
<dbReference type="SMART" id="SM00100">
    <property type="entry name" value="cNMP"/>
    <property type="match status" value="1"/>
</dbReference>
<dbReference type="Pfam" id="PF00610">
    <property type="entry name" value="DEP"/>
    <property type="match status" value="1"/>
</dbReference>
<dbReference type="SUPFAM" id="SSF51206">
    <property type="entry name" value="cAMP-binding domain-like"/>
    <property type="match status" value="1"/>
</dbReference>
<dbReference type="InterPro" id="IPR000159">
    <property type="entry name" value="RA_dom"/>
</dbReference>
<dbReference type="PANTHER" id="PTHR23113:SF175">
    <property type="entry name" value="RAP GUANINE NUCLEOTIDE EXCHANGE FACTOR 4"/>
    <property type="match status" value="1"/>
</dbReference>
<dbReference type="Pfam" id="PF00027">
    <property type="entry name" value="cNMP_binding"/>
    <property type="match status" value="1"/>
</dbReference>
<feature type="domain" description="Ras-associating" evidence="7">
    <location>
        <begin position="495"/>
        <end position="531"/>
    </location>
</feature>
<dbReference type="Pfam" id="PF00617">
    <property type="entry name" value="RasGEF"/>
    <property type="match status" value="1"/>
</dbReference>
<dbReference type="InterPro" id="IPR036388">
    <property type="entry name" value="WH-like_DNA-bd_sf"/>
</dbReference>
<dbReference type="InterPro" id="IPR036964">
    <property type="entry name" value="RASGEF_cat_dom_sf"/>
</dbReference>
<dbReference type="SMART" id="SM00049">
    <property type="entry name" value="DEP"/>
    <property type="match status" value="1"/>
</dbReference>
<feature type="domain" description="DEP" evidence="6">
    <location>
        <begin position="103"/>
        <end position="178"/>
    </location>
</feature>
<evidence type="ECO:0000259" key="6">
    <source>
        <dbReference type="PROSITE" id="PS50186"/>
    </source>
</evidence>
<comment type="similarity">
    <text evidence="1">Belongs to the RAPGEF2 family.</text>
</comment>
<dbReference type="SUPFAM" id="SSF46785">
    <property type="entry name" value="Winged helix' DNA-binding domain"/>
    <property type="match status" value="1"/>
</dbReference>
<dbReference type="Gene3D" id="3.10.20.90">
    <property type="entry name" value="Phosphatidylinositol 3-kinase Catalytic Subunit, Chain A, domain 1"/>
    <property type="match status" value="1"/>
</dbReference>
<dbReference type="InterPro" id="IPR000595">
    <property type="entry name" value="cNMP-bd_dom"/>
</dbReference>
<dbReference type="PROSITE" id="PS50042">
    <property type="entry name" value="CNMP_BINDING_3"/>
    <property type="match status" value="1"/>
</dbReference>
<organism evidence="8 9">
    <name type="scientific">Oncorhynchus mykiss</name>
    <name type="common">Rainbow trout</name>
    <name type="synonym">Salmo gairdneri</name>
    <dbReference type="NCBI Taxonomy" id="8022"/>
    <lineage>
        <taxon>Eukaryota</taxon>
        <taxon>Metazoa</taxon>
        <taxon>Chordata</taxon>
        <taxon>Craniata</taxon>
        <taxon>Vertebrata</taxon>
        <taxon>Euteleostomi</taxon>
        <taxon>Actinopterygii</taxon>
        <taxon>Neopterygii</taxon>
        <taxon>Teleostei</taxon>
        <taxon>Protacanthopterygii</taxon>
        <taxon>Salmoniformes</taxon>
        <taxon>Salmonidae</taxon>
        <taxon>Salmoninae</taxon>
        <taxon>Oncorhynchus</taxon>
    </lineage>
</organism>
<dbReference type="SMART" id="SM00147">
    <property type="entry name" value="RasGEF"/>
    <property type="match status" value="1"/>
</dbReference>
<feature type="domain" description="Cyclic nucleotide-binding" evidence="5">
    <location>
        <begin position="266"/>
        <end position="357"/>
    </location>
</feature>
<dbReference type="SUPFAM" id="SSF48366">
    <property type="entry name" value="Ras GEF"/>
    <property type="match status" value="1"/>
</dbReference>
<dbReference type="CDD" id="cd00038">
    <property type="entry name" value="CAP_ED"/>
    <property type="match status" value="1"/>
</dbReference>
<dbReference type="InterPro" id="IPR023578">
    <property type="entry name" value="Ras_GEF_dom_sf"/>
</dbReference>
<dbReference type="FunFam" id="1.10.10.10:FF:000096">
    <property type="entry name" value="Rap guanine nucleotide exchange factor 4"/>
    <property type="match status" value="1"/>
</dbReference>
<dbReference type="Gene3D" id="1.10.10.10">
    <property type="entry name" value="Winged helix-like DNA-binding domain superfamily/Winged helix DNA-binding domain"/>
    <property type="match status" value="1"/>
</dbReference>
<dbReference type="PROSITE" id="PS50186">
    <property type="entry name" value="DEP"/>
    <property type="match status" value="1"/>
</dbReference>
<reference evidence="8" key="3">
    <citation type="submission" date="2025-09" db="UniProtKB">
        <authorList>
            <consortium name="Ensembl"/>
        </authorList>
    </citation>
    <scope>IDENTIFICATION</scope>
</reference>
<dbReference type="Proteomes" id="UP000694395">
    <property type="component" value="Chromosome 3"/>
</dbReference>
<dbReference type="InterPro" id="IPR018490">
    <property type="entry name" value="cNMP-bd_dom_sf"/>
</dbReference>
<sequence>ELLARVGVARWKAWPAVERCLVKFSCMVDLLMMTVFPSFSAVGSWEEVLLFSMDFSVPKLFGISAAGCKFLPGLSSIRPIFSPQVPSEKIMRAGKVLRDAILSRAPHIIRDRMYHLKTYRQCCVGTELVDWQMQQSSCVHSRIQAVGMWQVLLEEGVLNHVDQELTFQDKYLFYRFLDDEQDDAPLPTEKEARESDEELQETLLLLSQIGPDAHMRMILRKQPGQRTADDLEIMYEELLHIKALSCILGNVLLENIRFDMLSFSLTVFNQGEEGTSWYIILKGSVNVVIYGKGVVCTLHEGDDFGKLALVNDAPRAASIVLREDNCHFLRVDKEDFNRILKDVEANTVRLKEHYQDVLVLEKSPSSQASTHGSTTTTATSSHYKYTVMSGTPEKILEHFLEMMRLDSHLNESGRVVVHSVTPITSLVTVDHCISASQGSEQERLDYTLNNKRKVIRLVLQWASVHGDHLQEEDASLAFLEVSGCIPRTCIVLSPHAVLFKVYCSDHTYTTIRVPMAASVREVISAVADKLGSAEDLLLVNLSSAGGEKGHSYTLIKRWWLTVFPHMMPLPEQEGPSTGSLGSFELMSSKDLAYQMTLYDWELFHCVHEHELIYYTFGRKNFKKTTANMDLFLRRFNEIQLWVITEICLCAQLSKRVQLLKKFIKIAAHCKEYKNLNSFFAIIMGMSNPAVSRLSQTWEKLPSKFKKFYSEFESLMDPSRNHRAYRLTVAKLDPPIIPFMPLLIKDMTFTHDGNKTFIDSLVNFEKMVRPSLRILILT</sequence>
<dbReference type="Gene3D" id="1.10.840.10">
    <property type="entry name" value="Ras guanine-nucleotide exchange factors catalytic domain"/>
    <property type="match status" value="1"/>
</dbReference>
<dbReference type="PROSITE" id="PS50200">
    <property type="entry name" value="RA"/>
    <property type="match status" value="1"/>
</dbReference>
<evidence type="ECO:0000259" key="5">
    <source>
        <dbReference type="PROSITE" id="PS50042"/>
    </source>
</evidence>
<evidence type="ECO:0000256" key="1">
    <source>
        <dbReference type="ARBA" id="ARBA00010829"/>
    </source>
</evidence>
<dbReference type="InterPro" id="IPR036390">
    <property type="entry name" value="WH_DNA-bd_sf"/>
</dbReference>
<accession>A0A8C7R897</accession>
<dbReference type="AlphaFoldDB" id="A0A8C7R897"/>
<dbReference type="PRINTS" id="PR00103">
    <property type="entry name" value="CAMPKINASE"/>
</dbReference>
<dbReference type="PROSITE" id="PS50009">
    <property type="entry name" value="RASGEF_CAT"/>
    <property type="match status" value="1"/>
</dbReference>
<evidence type="ECO:0000313" key="9">
    <source>
        <dbReference type="Proteomes" id="UP000694395"/>
    </source>
</evidence>
<dbReference type="CDD" id="cd04437">
    <property type="entry name" value="DEP_Epac"/>
    <property type="match status" value="1"/>
</dbReference>
<dbReference type="CDD" id="cd00155">
    <property type="entry name" value="RasGEF"/>
    <property type="match status" value="1"/>
</dbReference>
<evidence type="ECO:0000259" key="7">
    <source>
        <dbReference type="PROSITE" id="PS50200"/>
    </source>
</evidence>
<reference evidence="8" key="1">
    <citation type="submission" date="2020-07" db="EMBL/GenBank/DDBJ databases">
        <title>A long reads based de novo assembly of the rainbow trout Arlee double haploid line genome.</title>
        <authorList>
            <person name="Gao G."/>
            <person name="Palti Y."/>
        </authorList>
    </citation>
    <scope>NUCLEOTIDE SEQUENCE [LARGE SCALE GENOMIC DNA]</scope>
</reference>
<dbReference type="SUPFAM" id="SSF54236">
    <property type="entry name" value="Ubiquitin-like"/>
    <property type="match status" value="1"/>
</dbReference>
<proteinExistence type="inferred from homology"/>
<dbReference type="GO" id="GO:0005886">
    <property type="term" value="C:plasma membrane"/>
    <property type="evidence" value="ECO:0007669"/>
    <property type="project" value="TreeGrafter"/>
</dbReference>